<keyword evidence="1" id="KW-0812">Transmembrane</keyword>
<accession>A0A0M6ZII2</accession>
<organism evidence="3 4">
    <name type="scientific">Roseibium album</name>
    <dbReference type="NCBI Taxonomy" id="311410"/>
    <lineage>
        <taxon>Bacteria</taxon>
        <taxon>Pseudomonadati</taxon>
        <taxon>Pseudomonadota</taxon>
        <taxon>Alphaproteobacteria</taxon>
        <taxon>Hyphomicrobiales</taxon>
        <taxon>Stappiaceae</taxon>
        <taxon>Roseibium</taxon>
    </lineage>
</organism>
<dbReference type="AlphaFoldDB" id="A0A0M6ZII2"/>
<name>A0A0M6ZII2_9HYPH</name>
<dbReference type="OrthoDB" id="7679021at2"/>
<keyword evidence="1" id="KW-1133">Transmembrane helix</keyword>
<dbReference type="GeneID" id="97672739"/>
<gene>
    <name evidence="3" type="ORF">LA5096_05493</name>
</gene>
<evidence type="ECO:0000313" key="3">
    <source>
        <dbReference type="EMBL" id="CTQ78190.1"/>
    </source>
</evidence>
<feature type="domain" description="DUF6460" evidence="2">
    <location>
        <begin position="43"/>
        <end position="77"/>
    </location>
</feature>
<feature type="transmembrane region" description="Helical" evidence="1">
    <location>
        <begin position="53"/>
        <end position="75"/>
    </location>
</feature>
<protein>
    <recommendedName>
        <fullName evidence="2">DUF6460 domain-containing protein</fullName>
    </recommendedName>
</protein>
<evidence type="ECO:0000313" key="4">
    <source>
        <dbReference type="Proteomes" id="UP000049983"/>
    </source>
</evidence>
<dbReference type="Proteomes" id="UP000049983">
    <property type="component" value="Unassembled WGS sequence"/>
</dbReference>
<proteinExistence type="predicted"/>
<dbReference type="RefSeq" id="WP_029062187.1">
    <property type="nucleotide sequence ID" value="NZ_CANKXR010000001.1"/>
</dbReference>
<keyword evidence="4" id="KW-1185">Reference proteome</keyword>
<sequence length="81" mass="9212">MYPFWSTFFRIAAFSLLVGAGLSFVDISAEDILGTVGLSPLQLWIYMLEFRDWAIPNMILGAFIVVPVWLFIYLIRPPRAG</sequence>
<evidence type="ECO:0000259" key="2">
    <source>
        <dbReference type="Pfam" id="PF20061"/>
    </source>
</evidence>
<keyword evidence="1" id="KW-0472">Membrane</keyword>
<reference evidence="4" key="1">
    <citation type="submission" date="2015-07" db="EMBL/GenBank/DDBJ databases">
        <authorList>
            <person name="Rodrigo-Torres Lidia"/>
            <person name="Arahal R.David."/>
        </authorList>
    </citation>
    <scope>NUCLEOTIDE SEQUENCE [LARGE SCALE GENOMIC DNA]</scope>
    <source>
        <strain evidence="4">CECT 5096</strain>
    </source>
</reference>
<dbReference type="Pfam" id="PF20061">
    <property type="entry name" value="DUF6460"/>
    <property type="match status" value="1"/>
</dbReference>
<dbReference type="InterPro" id="IPR045594">
    <property type="entry name" value="DUF6460"/>
</dbReference>
<dbReference type="EMBL" id="CXWC01000015">
    <property type="protein sequence ID" value="CTQ78190.1"/>
    <property type="molecule type" value="Genomic_DNA"/>
</dbReference>
<evidence type="ECO:0000256" key="1">
    <source>
        <dbReference type="SAM" id="Phobius"/>
    </source>
</evidence>